<keyword evidence="7" id="KW-1185">Reference proteome</keyword>
<evidence type="ECO:0000313" key="7">
    <source>
        <dbReference type="Proteomes" id="UP000827721"/>
    </source>
</evidence>
<dbReference type="EMBL" id="JAFEMO010000005">
    <property type="protein sequence ID" value="KAH7570560.1"/>
    <property type="molecule type" value="Genomic_DNA"/>
</dbReference>
<evidence type="ECO:0000256" key="4">
    <source>
        <dbReference type="ARBA" id="ARBA00023242"/>
    </source>
</evidence>
<evidence type="ECO:0000256" key="1">
    <source>
        <dbReference type="ARBA" id="ARBA00004123"/>
    </source>
</evidence>
<sequence>MAAFSNYHHQQYYPHHAAAPFVLDSFLEQGITTITAADHEGTSFSSFFSNPDHETYLHDQEIIPLHADHHQIHESTCAAITTTATTTHDDPSLSFKEEYHPPTSSTMVVNQLGSSSGNTHDPVEIKKRKNKDYSMVERESRSDGGKCSTGTIFVRNHGDQEMRRKRFAKKQKKVSVEIPNGCVHVRARRGQATDSHSLAERVRRQKISVRMKILQSLVPGCDKMTGKALILDEIIQYVKTLQSQFLAAKFASINPMLDDFEIMDFNTNPVLAQELPPVLDTSSTQLLHQEQSSNMAFQDNCNLLWGTDDGQKRQEHVNDQYGLQNLYSF</sequence>
<dbReference type="InterPro" id="IPR024097">
    <property type="entry name" value="bHLH_ZIP_TF"/>
</dbReference>
<dbReference type="SMART" id="SM00353">
    <property type="entry name" value="HLH"/>
    <property type="match status" value="1"/>
</dbReference>
<feature type="domain" description="BHLH" evidence="5">
    <location>
        <begin position="191"/>
        <end position="241"/>
    </location>
</feature>
<keyword evidence="4" id="KW-0539">Nucleus</keyword>
<reference evidence="6 7" key="1">
    <citation type="submission" date="2021-02" db="EMBL/GenBank/DDBJ databases">
        <title>Plant Genome Project.</title>
        <authorList>
            <person name="Zhang R.-G."/>
        </authorList>
    </citation>
    <scope>NUCLEOTIDE SEQUENCE [LARGE SCALE GENOMIC DNA]</scope>
    <source>
        <tissue evidence="6">Leaves</tissue>
    </source>
</reference>
<evidence type="ECO:0000259" key="5">
    <source>
        <dbReference type="PROSITE" id="PS50888"/>
    </source>
</evidence>
<dbReference type="Pfam" id="PF00010">
    <property type="entry name" value="HLH"/>
    <property type="match status" value="1"/>
</dbReference>
<keyword evidence="3" id="KW-0804">Transcription</keyword>
<dbReference type="SUPFAM" id="SSF47459">
    <property type="entry name" value="HLH, helix-loop-helix DNA-binding domain"/>
    <property type="match status" value="1"/>
</dbReference>
<dbReference type="Proteomes" id="UP000827721">
    <property type="component" value="Unassembled WGS sequence"/>
</dbReference>
<comment type="caution">
    <text evidence="6">The sequence shown here is derived from an EMBL/GenBank/DDBJ whole genome shotgun (WGS) entry which is preliminary data.</text>
</comment>
<evidence type="ECO:0000256" key="2">
    <source>
        <dbReference type="ARBA" id="ARBA00023015"/>
    </source>
</evidence>
<dbReference type="PANTHER" id="PTHR12565">
    <property type="entry name" value="STEROL REGULATORY ELEMENT-BINDING PROTEIN"/>
    <property type="match status" value="1"/>
</dbReference>
<keyword evidence="2" id="KW-0805">Transcription regulation</keyword>
<dbReference type="PANTHER" id="PTHR12565:SF431">
    <property type="entry name" value="TRANSCRIPTION FACTOR BHLH137"/>
    <property type="match status" value="1"/>
</dbReference>
<evidence type="ECO:0000256" key="3">
    <source>
        <dbReference type="ARBA" id="ARBA00023163"/>
    </source>
</evidence>
<evidence type="ECO:0000313" key="6">
    <source>
        <dbReference type="EMBL" id="KAH7570560.1"/>
    </source>
</evidence>
<dbReference type="PROSITE" id="PS50888">
    <property type="entry name" value="BHLH"/>
    <property type="match status" value="1"/>
</dbReference>
<dbReference type="Gene3D" id="4.10.280.10">
    <property type="entry name" value="Helix-loop-helix DNA-binding domain"/>
    <property type="match status" value="1"/>
</dbReference>
<protein>
    <recommendedName>
        <fullName evidence="5">BHLH domain-containing protein</fullName>
    </recommendedName>
</protein>
<comment type="subcellular location">
    <subcellularLocation>
        <location evidence="1">Nucleus</location>
    </subcellularLocation>
</comment>
<gene>
    <name evidence="6" type="ORF">JRO89_XS05G0135100</name>
</gene>
<organism evidence="6 7">
    <name type="scientific">Xanthoceras sorbifolium</name>
    <dbReference type="NCBI Taxonomy" id="99658"/>
    <lineage>
        <taxon>Eukaryota</taxon>
        <taxon>Viridiplantae</taxon>
        <taxon>Streptophyta</taxon>
        <taxon>Embryophyta</taxon>
        <taxon>Tracheophyta</taxon>
        <taxon>Spermatophyta</taxon>
        <taxon>Magnoliopsida</taxon>
        <taxon>eudicotyledons</taxon>
        <taxon>Gunneridae</taxon>
        <taxon>Pentapetalae</taxon>
        <taxon>rosids</taxon>
        <taxon>malvids</taxon>
        <taxon>Sapindales</taxon>
        <taxon>Sapindaceae</taxon>
        <taxon>Xanthoceroideae</taxon>
        <taxon>Xanthoceras</taxon>
    </lineage>
</organism>
<dbReference type="InterPro" id="IPR036638">
    <property type="entry name" value="HLH_DNA-bd_sf"/>
</dbReference>
<proteinExistence type="predicted"/>
<name>A0ABQ8I1Q9_9ROSI</name>
<accession>A0ABQ8I1Q9</accession>
<dbReference type="InterPro" id="IPR011598">
    <property type="entry name" value="bHLH_dom"/>
</dbReference>